<dbReference type="Gene3D" id="1.10.630.10">
    <property type="entry name" value="Cytochrome P450"/>
    <property type="match status" value="1"/>
</dbReference>
<name>A0A8K0HCQ0_9ROSA</name>
<dbReference type="GO" id="GO:0005506">
    <property type="term" value="F:iron ion binding"/>
    <property type="evidence" value="ECO:0007669"/>
    <property type="project" value="InterPro"/>
</dbReference>
<keyword evidence="19" id="KW-1185">Reference proteome</keyword>
<comment type="subcellular location">
    <subcellularLocation>
        <location evidence="2">Membrane</location>
        <topology evidence="2">Single-pass membrane protein</topology>
    </subcellularLocation>
</comment>
<dbReference type="PROSITE" id="PS00086">
    <property type="entry name" value="CYTOCHROME_P450"/>
    <property type="match status" value="1"/>
</dbReference>
<evidence type="ECO:0000256" key="7">
    <source>
        <dbReference type="ARBA" id="ARBA00022723"/>
    </source>
</evidence>
<dbReference type="GO" id="GO:0009686">
    <property type="term" value="P:gibberellin biosynthetic process"/>
    <property type="evidence" value="ECO:0007669"/>
    <property type="project" value="UniProtKB-ARBA"/>
</dbReference>
<feature type="binding site" description="axial binding residue" evidence="15">
    <location>
        <position position="438"/>
    </location>
    <ligand>
        <name>heme</name>
        <dbReference type="ChEBI" id="CHEBI:30413"/>
    </ligand>
    <ligandPart>
        <name>Fe</name>
        <dbReference type="ChEBI" id="CHEBI:18248"/>
    </ligandPart>
</feature>
<evidence type="ECO:0000256" key="4">
    <source>
        <dbReference type="ARBA" id="ARBA00010617"/>
    </source>
</evidence>
<dbReference type="Pfam" id="PF00067">
    <property type="entry name" value="p450"/>
    <property type="match status" value="1"/>
</dbReference>
<gene>
    <name evidence="18" type="ORF">FNV43_RR10203</name>
</gene>
<accession>A0A8K0HCQ0</accession>
<dbReference type="GO" id="GO:0020037">
    <property type="term" value="F:heme binding"/>
    <property type="evidence" value="ECO:0007669"/>
    <property type="project" value="InterPro"/>
</dbReference>
<dbReference type="InterPro" id="IPR017972">
    <property type="entry name" value="Cyt_P450_CS"/>
</dbReference>
<dbReference type="CDD" id="cd11043">
    <property type="entry name" value="CYP90-like"/>
    <property type="match status" value="1"/>
</dbReference>
<evidence type="ECO:0008006" key="20">
    <source>
        <dbReference type="Google" id="ProtNLM"/>
    </source>
</evidence>
<dbReference type="GO" id="GO:0016020">
    <property type="term" value="C:membrane"/>
    <property type="evidence" value="ECO:0007669"/>
    <property type="project" value="UniProtKB-SubCell"/>
</dbReference>
<dbReference type="PANTHER" id="PTHR24286:SF290">
    <property type="entry name" value="ENT-KAURENOIC ACID OXIDASE 2-LIKE ISOFORM X1"/>
    <property type="match status" value="1"/>
</dbReference>
<evidence type="ECO:0000256" key="13">
    <source>
        <dbReference type="ARBA" id="ARBA00037909"/>
    </source>
</evidence>
<dbReference type="PRINTS" id="PR00463">
    <property type="entry name" value="EP450I"/>
</dbReference>
<evidence type="ECO:0000256" key="11">
    <source>
        <dbReference type="ARBA" id="ARBA00023033"/>
    </source>
</evidence>
<keyword evidence="12 17" id="KW-0472">Membrane</keyword>
<dbReference type="FunFam" id="1.10.630.10:FF:000052">
    <property type="entry name" value="Ent-kaurenoic acid oxidase"/>
    <property type="match status" value="1"/>
</dbReference>
<evidence type="ECO:0000256" key="2">
    <source>
        <dbReference type="ARBA" id="ARBA00004167"/>
    </source>
</evidence>
<dbReference type="GO" id="GO:0010268">
    <property type="term" value="P:brassinosteroid homeostasis"/>
    <property type="evidence" value="ECO:0007669"/>
    <property type="project" value="TreeGrafter"/>
</dbReference>
<sequence length="495" mass="57453">MEWGFWVWWVFTALLGGLVAVFLILKRANDWYHTSRLGEKQCSLPPGDMGWPLIGNMWSFLIAFKFGRPDSFLSNFITRFGPTGMYRAYMFGSPTIIVSAPEPCRKVLMDDEQFKSGWPKSTFELMGRKSFLGISDEEHKRLRRLTAAPISGQKALSIYHEYIKDVIATSLDEWAKAERPIEFLTEIRNITFKIIMHIFLSCESGPMMDVMEEEYATLNHGLRAMAINLPGFAYHRALKARRKLVKILQAVMDKRRARENSNVSEEKTDMVDLLMEIEDENGRKMDDEEIIDVMLMYLNAGHESSAHATMWAALFLHKHPEYFQKAKAEQEEIVRRRPLMEKGLSFKEIKQMEYLSKVIDETLRVVNVSLFNYREAKTDVNICGYTIPKGWKVLIWYRGIHLDPEIYMNPKEFNPSRWDEHVPKRGTFIPFGMGSRLCPGSDLTKLEISVFLHYFLLYYKLEPLNPESGVRYLPHTRPKDNCLATIKKLLPSSST</sequence>
<evidence type="ECO:0000256" key="17">
    <source>
        <dbReference type="SAM" id="Phobius"/>
    </source>
</evidence>
<evidence type="ECO:0000256" key="9">
    <source>
        <dbReference type="ARBA" id="ARBA00023002"/>
    </source>
</evidence>
<evidence type="ECO:0000256" key="1">
    <source>
        <dbReference type="ARBA" id="ARBA00001971"/>
    </source>
</evidence>
<dbReference type="GO" id="GO:0051777">
    <property type="term" value="F:ent-kaurenoic acid monooxygenase activity"/>
    <property type="evidence" value="ECO:0007669"/>
    <property type="project" value="TreeGrafter"/>
</dbReference>
<keyword evidence="6 17" id="KW-0812">Transmembrane</keyword>
<feature type="transmembrane region" description="Helical" evidence="17">
    <location>
        <begin position="6"/>
        <end position="25"/>
    </location>
</feature>
<dbReference type="InterPro" id="IPR001128">
    <property type="entry name" value="Cyt_P450"/>
</dbReference>
<comment type="cofactor">
    <cofactor evidence="1 15">
        <name>heme</name>
        <dbReference type="ChEBI" id="CHEBI:30413"/>
    </cofactor>
</comment>
<dbReference type="InterPro" id="IPR036396">
    <property type="entry name" value="Cyt_P450_sf"/>
</dbReference>
<evidence type="ECO:0000313" key="18">
    <source>
        <dbReference type="EMBL" id="KAF3449475.1"/>
    </source>
</evidence>
<reference evidence="18" key="1">
    <citation type="submission" date="2020-03" db="EMBL/GenBank/DDBJ databases">
        <title>A high-quality chromosome-level genome assembly of a woody plant with both climbing and erect habits, Rhamnella rubrinervis.</title>
        <authorList>
            <person name="Lu Z."/>
            <person name="Yang Y."/>
            <person name="Zhu X."/>
            <person name="Sun Y."/>
        </authorList>
    </citation>
    <scope>NUCLEOTIDE SEQUENCE</scope>
    <source>
        <strain evidence="18">BYM</strain>
        <tissue evidence="18">Leaf</tissue>
    </source>
</reference>
<dbReference type="GO" id="GO:0016125">
    <property type="term" value="P:sterol metabolic process"/>
    <property type="evidence" value="ECO:0007669"/>
    <property type="project" value="TreeGrafter"/>
</dbReference>
<evidence type="ECO:0000256" key="6">
    <source>
        <dbReference type="ARBA" id="ARBA00022692"/>
    </source>
</evidence>
<dbReference type="PRINTS" id="PR00385">
    <property type="entry name" value="P450"/>
</dbReference>
<comment type="similarity">
    <text evidence="4 16">Belongs to the cytochrome P450 family.</text>
</comment>
<evidence type="ECO:0000256" key="3">
    <source>
        <dbReference type="ARBA" id="ARBA00004972"/>
    </source>
</evidence>
<dbReference type="GO" id="GO:0016132">
    <property type="term" value="P:brassinosteroid biosynthetic process"/>
    <property type="evidence" value="ECO:0007669"/>
    <property type="project" value="TreeGrafter"/>
</dbReference>
<organism evidence="18 19">
    <name type="scientific">Rhamnella rubrinervis</name>
    <dbReference type="NCBI Taxonomy" id="2594499"/>
    <lineage>
        <taxon>Eukaryota</taxon>
        <taxon>Viridiplantae</taxon>
        <taxon>Streptophyta</taxon>
        <taxon>Embryophyta</taxon>
        <taxon>Tracheophyta</taxon>
        <taxon>Spermatophyta</taxon>
        <taxon>Magnoliopsida</taxon>
        <taxon>eudicotyledons</taxon>
        <taxon>Gunneridae</taxon>
        <taxon>Pentapetalae</taxon>
        <taxon>rosids</taxon>
        <taxon>fabids</taxon>
        <taxon>Rosales</taxon>
        <taxon>Rhamnaceae</taxon>
        <taxon>rhamnoid group</taxon>
        <taxon>Rhamneae</taxon>
        <taxon>Rhamnella</taxon>
    </lineage>
</organism>
<dbReference type="GO" id="GO:0005783">
    <property type="term" value="C:endoplasmic reticulum"/>
    <property type="evidence" value="ECO:0007669"/>
    <property type="project" value="TreeGrafter"/>
</dbReference>
<keyword evidence="7 15" id="KW-0479">Metal-binding</keyword>
<keyword evidence="11 16" id="KW-0503">Monooxygenase</keyword>
<comment type="function">
    <text evidence="14">Catalyzes three successive oxidations of ent-kaurenoic acid giving gibberellin 12 (GA12), a key step in gibberellins (GAs) biosynthesis. GAs, which are involved many processes, including stem elongation, play a central role in plant development.</text>
</comment>
<keyword evidence="5 15" id="KW-0349">Heme</keyword>
<evidence type="ECO:0000256" key="16">
    <source>
        <dbReference type="RuleBase" id="RU000461"/>
    </source>
</evidence>
<dbReference type="AlphaFoldDB" id="A0A8K0HCQ0"/>
<dbReference type="OrthoDB" id="1470350at2759"/>
<comment type="pathway">
    <text evidence="3">Hormone biosynthesis.</text>
</comment>
<evidence type="ECO:0000313" key="19">
    <source>
        <dbReference type="Proteomes" id="UP000796880"/>
    </source>
</evidence>
<comment type="caution">
    <text evidence="18">The sequence shown here is derived from an EMBL/GenBank/DDBJ whole genome shotgun (WGS) entry which is preliminary data.</text>
</comment>
<evidence type="ECO:0000256" key="15">
    <source>
        <dbReference type="PIRSR" id="PIRSR602401-1"/>
    </source>
</evidence>
<keyword evidence="9 16" id="KW-0560">Oxidoreductase</keyword>
<comment type="pathway">
    <text evidence="13">Plant hormone biosynthesis; gibberellin biosynthesis.</text>
</comment>
<evidence type="ECO:0000256" key="12">
    <source>
        <dbReference type="ARBA" id="ARBA00023136"/>
    </source>
</evidence>
<evidence type="ECO:0000256" key="14">
    <source>
        <dbReference type="ARBA" id="ARBA00059142"/>
    </source>
</evidence>
<evidence type="ECO:0000256" key="8">
    <source>
        <dbReference type="ARBA" id="ARBA00022989"/>
    </source>
</evidence>
<proteinExistence type="inferred from homology"/>
<dbReference type="InterPro" id="IPR002401">
    <property type="entry name" value="Cyt_P450_E_grp-I"/>
</dbReference>
<keyword evidence="8 17" id="KW-1133">Transmembrane helix</keyword>
<evidence type="ECO:0000256" key="10">
    <source>
        <dbReference type="ARBA" id="ARBA00023004"/>
    </source>
</evidence>
<dbReference type="Proteomes" id="UP000796880">
    <property type="component" value="Unassembled WGS sequence"/>
</dbReference>
<keyword evidence="10 15" id="KW-0408">Iron</keyword>
<dbReference type="PANTHER" id="PTHR24286">
    <property type="entry name" value="CYTOCHROME P450 26"/>
    <property type="match status" value="1"/>
</dbReference>
<dbReference type="EMBL" id="VOIH02000004">
    <property type="protein sequence ID" value="KAF3449475.1"/>
    <property type="molecule type" value="Genomic_DNA"/>
</dbReference>
<protein>
    <recommendedName>
        <fullName evidence="20">Ent-kaurenoic acid oxidase</fullName>
    </recommendedName>
</protein>
<evidence type="ECO:0000256" key="5">
    <source>
        <dbReference type="ARBA" id="ARBA00022617"/>
    </source>
</evidence>
<dbReference type="SUPFAM" id="SSF48264">
    <property type="entry name" value="Cytochrome P450"/>
    <property type="match status" value="1"/>
</dbReference>